<dbReference type="AlphaFoldDB" id="A0A5P1E369"/>
<dbReference type="InterPro" id="IPR018247">
    <property type="entry name" value="EF_Hand_1_Ca_BS"/>
</dbReference>
<dbReference type="InterPro" id="IPR002048">
    <property type="entry name" value="EF_hand_dom"/>
</dbReference>
<feature type="domain" description="EF-hand" evidence="5">
    <location>
        <begin position="126"/>
        <end position="161"/>
    </location>
</feature>
<dbReference type="InterPro" id="IPR011992">
    <property type="entry name" value="EF-hand-dom_pair"/>
</dbReference>
<name>A0A5P1E369_ASPOF</name>
<evidence type="ECO:0000313" key="6">
    <source>
        <dbReference type="EMBL" id="ONK56990.1"/>
    </source>
</evidence>
<dbReference type="CDD" id="cd00051">
    <property type="entry name" value="EFh"/>
    <property type="match status" value="1"/>
</dbReference>
<dbReference type="PROSITE" id="PS00018">
    <property type="entry name" value="EF_HAND_1"/>
    <property type="match status" value="2"/>
</dbReference>
<dbReference type="Gene3D" id="1.10.238.10">
    <property type="entry name" value="EF-hand"/>
    <property type="match status" value="1"/>
</dbReference>
<evidence type="ECO:0000313" key="7">
    <source>
        <dbReference type="Proteomes" id="UP000243459"/>
    </source>
</evidence>
<gene>
    <name evidence="6" type="ORF">A4U43_C10F15410</name>
</gene>
<dbReference type="EMBL" id="CM007390">
    <property type="protein sequence ID" value="ONK56990.1"/>
    <property type="molecule type" value="Genomic_DNA"/>
</dbReference>
<evidence type="ECO:0000256" key="4">
    <source>
        <dbReference type="SAM" id="MobiDB-lite"/>
    </source>
</evidence>
<feature type="compositionally biased region" description="Polar residues" evidence="4">
    <location>
        <begin position="49"/>
        <end position="58"/>
    </location>
</feature>
<dbReference type="GO" id="GO:0005509">
    <property type="term" value="F:calcium ion binding"/>
    <property type="evidence" value="ECO:0007669"/>
    <property type="project" value="InterPro"/>
</dbReference>
<dbReference type="PANTHER" id="PTHR10891">
    <property type="entry name" value="EF-HAND CALCIUM-BINDING DOMAIN CONTAINING PROTEIN"/>
    <property type="match status" value="1"/>
</dbReference>
<dbReference type="SMART" id="SM00054">
    <property type="entry name" value="EFh"/>
    <property type="match status" value="2"/>
</dbReference>
<sequence length="170" mass="18507">MVNDAVDSALDSEDMEEETEEEVEKVLAAIAGETASQLPDAARKERIKQPSTSQTTAAESEAIAEGVDDEGELDEIRARLAKVSMENGISEEEMQRIFKRSDINGDGKISSTELGETLRALGSTSADVVVVQSMMDELDTDNNGYIDYNEFVAFCKDNPGLMKDVAESFI</sequence>
<accession>A0A5P1E369</accession>
<dbReference type="Gramene" id="ONK56990">
    <property type="protein sequence ID" value="ONK56990"/>
    <property type="gene ID" value="A4U43_C10F15410"/>
</dbReference>
<proteinExistence type="predicted"/>
<evidence type="ECO:0000256" key="1">
    <source>
        <dbReference type="ARBA" id="ARBA00022723"/>
    </source>
</evidence>
<keyword evidence="2" id="KW-0677">Repeat</keyword>
<dbReference type="PROSITE" id="PS50222">
    <property type="entry name" value="EF_HAND_2"/>
    <property type="match status" value="2"/>
</dbReference>
<feature type="region of interest" description="Disordered" evidence="4">
    <location>
        <begin position="1"/>
        <end position="70"/>
    </location>
</feature>
<reference evidence="7" key="1">
    <citation type="journal article" date="2017" name="Nat. Commun.">
        <title>The asparagus genome sheds light on the origin and evolution of a young Y chromosome.</title>
        <authorList>
            <person name="Harkess A."/>
            <person name="Zhou J."/>
            <person name="Xu C."/>
            <person name="Bowers J.E."/>
            <person name="Van der Hulst R."/>
            <person name="Ayyampalayam S."/>
            <person name="Mercati F."/>
            <person name="Riccardi P."/>
            <person name="McKain M.R."/>
            <person name="Kakrana A."/>
            <person name="Tang H."/>
            <person name="Ray J."/>
            <person name="Groenendijk J."/>
            <person name="Arikit S."/>
            <person name="Mathioni S.M."/>
            <person name="Nakano M."/>
            <person name="Shan H."/>
            <person name="Telgmann-Rauber A."/>
            <person name="Kanno A."/>
            <person name="Yue Z."/>
            <person name="Chen H."/>
            <person name="Li W."/>
            <person name="Chen Y."/>
            <person name="Xu X."/>
            <person name="Zhang Y."/>
            <person name="Luo S."/>
            <person name="Chen H."/>
            <person name="Gao J."/>
            <person name="Mao Z."/>
            <person name="Pires J.C."/>
            <person name="Luo M."/>
            <person name="Kudrna D."/>
            <person name="Wing R.A."/>
            <person name="Meyers B.C."/>
            <person name="Yi K."/>
            <person name="Kong H."/>
            <person name="Lavrijsen P."/>
            <person name="Sunseri F."/>
            <person name="Falavigna A."/>
            <person name="Ye Y."/>
            <person name="Leebens-Mack J.H."/>
            <person name="Chen G."/>
        </authorList>
    </citation>
    <scope>NUCLEOTIDE SEQUENCE [LARGE SCALE GENOMIC DNA]</scope>
    <source>
        <strain evidence="7">cv. DH0086</strain>
    </source>
</reference>
<evidence type="ECO:0000256" key="2">
    <source>
        <dbReference type="ARBA" id="ARBA00022737"/>
    </source>
</evidence>
<dbReference type="Gene3D" id="6.10.140.1230">
    <property type="match status" value="1"/>
</dbReference>
<organism evidence="6 7">
    <name type="scientific">Asparagus officinalis</name>
    <name type="common">Garden asparagus</name>
    <dbReference type="NCBI Taxonomy" id="4686"/>
    <lineage>
        <taxon>Eukaryota</taxon>
        <taxon>Viridiplantae</taxon>
        <taxon>Streptophyta</taxon>
        <taxon>Embryophyta</taxon>
        <taxon>Tracheophyta</taxon>
        <taxon>Spermatophyta</taxon>
        <taxon>Magnoliopsida</taxon>
        <taxon>Liliopsida</taxon>
        <taxon>Asparagales</taxon>
        <taxon>Asparagaceae</taxon>
        <taxon>Asparagoideae</taxon>
        <taxon>Asparagus</taxon>
    </lineage>
</organism>
<evidence type="ECO:0000259" key="5">
    <source>
        <dbReference type="PROSITE" id="PS50222"/>
    </source>
</evidence>
<feature type="domain" description="EF-hand" evidence="5">
    <location>
        <begin position="89"/>
        <end position="124"/>
    </location>
</feature>
<keyword evidence="7" id="KW-1185">Reference proteome</keyword>
<dbReference type="Pfam" id="PF13499">
    <property type="entry name" value="EF-hand_7"/>
    <property type="match status" value="1"/>
</dbReference>
<keyword evidence="3" id="KW-0106">Calcium</keyword>
<protein>
    <recommendedName>
        <fullName evidence="5">EF-hand domain-containing protein</fullName>
    </recommendedName>
</protein>
<dbReference type="SUPFAM" id="SSF47473">
    <property type="entry name" value="EF-hand"/>
    <property type="match status" value="1"/>
</dbReference>
<dbReference type="Proteomes" id="UP000243459">
    <property type="component" value="Chromosome 10"/>
</dbReference>
<feature type="compositionally biased region" description="Acidic residues" evidence="4">
    <location>
        <begin position="10"/>
        <end position="23"/>
    </location>
</feature>
<evidence type="ECO:0000256" key="3">
    <source>
        <dbReference type="ARBA" id="ARBA00022837"/>
    </source>
</evidence>
<keyword evidence="1" id="KW-0479">Metal-binding</keyword>
<dbReference type="InterPro" id="IPR039647">
    <property type="entry name" value="EF_hand_pair_protein_CML-like"/>
</dbReference>